<sequence length="460" mass="50835">MSVFLSLLMLAAPREAAQQMPLQPVVPEVNPEEFSRVIGPLVFPAPVVGRIRIEGNNITREGIIRRELTFGPGDTLYPEAVEETRKAILSTGAFGSVDIKAVYPDAEKSDVVITVAERRFPLPYPIIGIDASTGFYLGAGALYPNLAGRGIRVDVGGEIGFRFSTPRWKGYTYLGFPLTHSRWHAEGAGYDFSYFWRKDAEIVRSEHRVSYEQKFRILRPLVTALEVGFLQTKAFGRDSLTPLPTFSPDTVDRSVFLHPAIELDLRDEPADPQKGLHAVAEFYYNPGFTEGFQTQRACSLSVAGYIPVGKNVLAANLWTYQQLDSIPRYRTLYVGHCRVVRGWADTTQVGPSLSVASLELRRWLAEYPLPFLGGLKLEIGGNLFFDIGAAHQAGLPPFYLAKVREDPHDGLLMGTGFGIALEAAGMVVKAEIAYGIGSQTGALAFLPVPIRFPVYFGWRF</sequence>
<name>A0A532V8B7_UNCT6</name>
<dbReference type="InterPro" id="IPR034746">
    <property type="entry name" value="POTRA"/>
</dbReference>
<dbReference type="InterPro" id="IPR010827">
    <property type="entry name" value="BamA/TamA_POTRA"/>
</dbReference>
<comment type="caution">
    <text evidence="4">The sequence shown here is derived from an EMBL/GenBank/DDBJ whole genome shotgun (WGS) entry which is preliminary data.</text>
</comment>
<evidence type="ECO:0000256" key="1">
    <source>
        <dbReference type="ARBA" id="ARBA00004370"/>
    </source>
</evidence>
<reference evidence="4 5" key="1">
    <citation type="submission" date="2017-06" db="EMBL/GenBank/DDBJ databases">
        <title>Novel microbial phyla capable of carbon fixation and sulfur reduction in deep-sea sediments.</title>
        <authorList>
            <person name="Huang J."/>
            <person name="Baker B."/>
            <person name="Wang Y."/>
        </authorList>
    </citation>
    <scope>NUCLEOTIDE SEQUENCE [LARGE SCALE GENOMIC DNA]</scope>
    <source>
        <strain evidence="4">B3_TA06</strain>
    </source>
</reference>
<proteinExistence type="predicted"/>
<dbReference type="PROSITE" id="PS51779">
    <property type="entry name" value="POTRA"/>
    <property type="match status" value="1"/>
</dbReference>
<evidence type="ECO:0000259" key="3">
    <source>
        <dbReference type="PROSITE" id="PS51779"/>
    </source>
</evidence>
<feature type="domain" description="POTRA" evidence="3">
    <location>
        <begin position="46"/>
        <end position="118"/>
    </location>
</feature>
<accession>A0A532V8B7</accession>
<evidence type="ECO:0000313" key="5">
    <source>
        <dbReference type="Proteomes" id="UP000317778"/>
    </source>
</evidence>
<dbReference type="EMBL" id="NJBO01000004">
    <property type="protein sequence ID" value="TKJ43443.1"/>
    <property type="molecule type" value="Genomic_DNA"/>
</dbReference>
<evidence type="ECO:0000313" key="4">
    <source>
        <dbReference type="EMBL" id="TKJ43443.1"/>
    </source>
</evidence>
<dbReference type="AlphaFoldDB" id="A0A532V8B7"/>
<evidence type="ECO:0000256" key="2">
    <source>
        <dbReference type="ARBA" id="ARBA00023136"/>
    </source>
</evidence>
<dbReference type="GO" id="GO:0019867">
    <property type="term" value="C:outer membrane"/>
    <property type="evidence" value="ECO:0007669"/>
    <property type="project" value="InterPro"/>
</dbReference>
<dbReference type="Gene3D" id="2.40.160.50">
    <property type="entry name" value="membrane protein fhac: a member of the omp85/tpsb transporter family"/>
    <property type="match status" value="1"/>
</dbReference>
<organism evidence="4 5">
    <name type="scientific">candidate division TA06 bacterium B3_TA06</name>
    <dbReference type="NCBI Taxonomy" id="2012487"/>
    <lineage>
        <taxon>Bacteria</taxon>
        <taxon>Bacteria division TA06</taxon>
    </lineage>
</organism>
<keyword evidence="2" id="KW-0472">Membrane</keyword>
<gene>
    <name evidence="4" type="ORF">CEE36_03665</name>
</gene>
<dbReference type="Pfam" id="PF07244">
    <property type="entry name" value="POTRA"/>
    <property type="match status" value="1"/>
</dbReference>
<dbReference type="Gene3D" id="3.10.20.310">
    <property type="entry name" value="membrane protein fhac"/>
    <property type="match status" value="1"/>
</dbReference>
<comment type="subcellular location">
    <subcellularLocation>
        <location evidence="1">Membrane</location>
    </subcellularLocation>
</comment>
<protein>
    <recommendedName>
        <fullName evidence="3">POTRA domain-containing protein</fullName>
    </recommendedName>
</protein>
<dbReference type="Proteomes" id="UP000317778">
    <property type="component" value="Unassembled WGS sequence"/>
</dbReference>